<protein>
    <submittedName>
        <fullName evidence="1">MSHA biogenesis protein MshI</fullName>
    </submittedName>
</protein>
<dbReference type="AlphaFoldDB" id="A0A4V2UJ88"/>
<dbReference type="Proteomes" id="UP000295382">
    <property type="component" value="Unassembled WGS sequence"/>
</dbReference>
<proteinExistence type="predicted"/>
<reference evidence="1 2" key="1">
    <citation type="submission" date="2019-03" db="EMBL/GenBank/DDBJ databases">
        <title>Genomic Encyclopedia of Type Strains, Phase IV (KMG-IV): sequencing the most valuable type-strain genomes for metagenomic binning, comparative biology and taxonomic classification.</title>
        <authorList>
            <person name="Goeker M."/>
        </authorList>
    </citation>
    <scope>NUCLEOTIDE SEQUENCE [LARGE SCALE GENOMIC DNA]</scope>
    <source>
        <strain evidence="1 2">DSM 7445</strain>
    </source>
</reference>
<accession>A0A4V2UJ88</accession>
<dbReference type="InterPro" id="IPR043129">
    <property type="entry name" value="ATPase_NBD"/>
</dbReference>
<name>A0A4V2UJ88_PAULE</name>
<comment type="caution">
    <text evidence="1">The sequence shown here is derived from an EMBL/GenBank/DDBJ whole genome shotgun (WGS) entry which is preliminary data.</text>
</comment>
<organism evidence="1 2">
    <name type="scientific">Paucimonas lemoignei</name>
    <name type="common">Pseudomonas lemoignei</name>
    <dbReference type="NCBI Taxonomy" id="29443"/>
    <lineage>
        <taxon>Bacteria</taxon>
        <taxon>Pseudomonadati</taxon>
        <taxon>Pseudomonadota</taxon>
        <taxon>Betaproteobacteria</taxon>
        <taxon>Burkholderiales</taxon>
        <taxon>Burkholderiaceae</taxon>
        <taxon>Paucimonas</taxon>
    </lineage>
</organism>
<dbReference type="EMBL" id="SLZQ01000001">
    <property type="protein sequence ID" value="TCS39080.1"/>
    <property type="molecule type" value="Genomic_DNA"/>
</dbReference>
<dbReference type="SUPFAM" id="SSF53067">
    <property type="entry name" value="Actin-like ATPase domain"/>
    <property type="match status" value="1"/>
</dbReference>
<dbReference type="Gene3D" id="3.30.1490.300">
    <property type="match status" value="1"/>
</dbReference>
<sequence>MGLFAKSKKNAGYLAIGLRADGLCAVHIKRSVSAKPEVELLAFYPGNLQSTEGLLERLSKDVHAVRYQCGTMLAADEYQILTLEAPNVPADELKAAIRWRLKDMLDYHVDDATIDVLDIPPDPNAPTRNHSMYAIAARNGLIENKQALFAKTKVPLSVIDVPEMAQRNLSVLLETPQRGLAMLTFTEEGGLLTVTHGGELYLSRRIDVSLAQLQESDVERRDACFDRITLELQRSLDHFDRQFNFIPLARLVLGPMPEAAAELRDYLASNLYVPVENLKLEDVLDFSKTPDLQKPLVQQKFLLYLGAALREEEKQL</sequence>
<evidence type="ECO:0000313" key="1">
    <source>
        <dbReference type="EMBL" id="TCS39080.1"/>
    </source>
</evidence>
<gene>
    <name evidence="1" type="ORF">EDC30_10130</name>
</gene>
<dbReference type="Gene3D" id="3.30.420.40">
    <property type="match status" value="2"/>
</dbReference>
<evidence type="ECO:0000313" key="2">
    <source>
        <dbReference type="Proteomes" id="UP000295382"/>
    </source>
</evidence>
<keyword evidence="2" id="KW-1185">Reference proteome</keyword>
<dbReference type="OrthoDB" id="5296002at2"/>